<dbReference type="AlphaFoldDB" id="A0AAW1V9B1"/>
<organism evidence="1 2">
    <name type="scientific">Henosepilachna vigintioctopunctata</name>
    <dbReference type="NCBI Taxonomy" id="420089"/>
    <lineage>
        <taxon>Eukaryota</taxon>
        <taxon>Metazoa</taxon>
        <taxon>Ecdysozoa</taxon>
        <taxon>Arthropoda</taxon>
        <taxon>Hexapoda</taxon>
        <taxon>Insecta</taxon>
        <taxon>Pterygota</taxon>
        <taxon>Neoptera</taxon>
        <taxon>Endopterygota</taxon>
        <taxon>Coleoptera</taxon>
        <taxon>Polyphaga</taxon>
        <taxon>Cucujiformia</taxon>
        <taxon>Coccinelloidea</taxon>
        <taxon>Coccinellidae</taxon>
        <taxon>Epilachninae</taxon>
        <taxon>Epilachnini</taxon>
        <taxon>Henosepilachna</taxon>
    </lineage>
</organism>
<proteinExistence type="predicted"/>
<reference evidence="1 2" key="1">
    <citation type="submission" date="2023-03" db="EMBL/GenBank/DDBJ databases">
        <title>Genome insight into feeding habits of ladybird beetles.</title>
        <authorList>
            <person name="Li H.-S."/>
            <person name="Huang Y.-H."/>
            <person name="Pang H."/>
        </authorList>
    </citation>
    <scope>NUCLEOTIDE SEQUENCE [LARGE SCALE GENOMIC DNA]</scope>
    <source>
        <strain evidence="1">SYSU_2023b</strain>
        <tissue evidence="1">Whole body</tissue>
    </source>
</reference>
<dbReference type="Proteomes" id="UP001431783">
    <property type="component" value="Unassembled WGS sequence"/>
</dbReference>
<gene>
    <name evidence="1" type="ORF">WA026_008979</name>
</gene>
<comment type="caution">
    <text evidence="1">The sequence shown here is derived from an EMBL/GenBank/DDBJ whole genome shotgun (WGS) entry which is preliminary data.</text>
</comment>
<accession>A0AAW1V9B1</accession>
<evidence type="ECO:0000313" key="1">
    <source>
        <dbReference type="EMBL" id="KAK9890175.1"/>
    </source>
</evidence>
<keyword evidence="2" id="KW-1185">Reference proteome</keyword>
<protein>
    <submittedName>
        <fullName evidence="1">Uncharacterized protein</fullName>
    </submittedName>
</protein>
<evidence type="ECO:0000313" key="2">
    <source>
        <dbReference type="Proteomes" id="UP001431783"/>
    </source>
</evidence>
<dbReference type="EMBL" id="JARQZJ010000124">
    <property type="protein sequence ID" value="KAK9890175.1"/>
    <property type="molecule type" value="Genomic_DNA"/>
</dbReference>
<sequence>MLSEGGAPFPIFVTSAAPRRRSRQVGIQAGGETLRCLAGRRRPIVAALETTKQPLELRTIIDDATFPSQINDQDYIDVIHIDD</sequence>
<name>A0AAW1V9B1_9CUCU</name>